<evidence type="ECO:0000313" key="10">
    <source>
        <dbReference type="Proteomes" id="UP001161325"/>
    </source>
</evidence>
<comment type="subcellular location">
    <subcellularLocation>
        <location evidence="1 7">Cell membrane</location>
        <topology evidence="1 7">Multi-pass membrane protein</topology>
    </subcellularLocation>
</comment>
<keyword evidence="2 7" id="KW-0813">Transport</keyword>
<dbReference type="Gene3D" id="1.10.3720.10">
    <property type="entry name" value="MetI-like"/>
    <property type="match status" value="1"/>
</dbReference>
<dbReference type="Pfam" id="PF12911">
    <property type="entry name" value="OppC_N"/>
    <property type="match status" value="1"/>
</dbReference>
<evidence type="ECO:0000256" key="4">
    <source>
        <dbReference type="ARBA" id="ARBA00022692"/>
    </source>
</evidence>
<keyword evidence="3" id="KW-1003">Cell membrane</keyword>
<dbReference type="PANTHER" id="PTHR43386">
    <property type="entry name" value="OLIGOPEPTIDE TRANSPORT SYSTEM PERMEASE PROTEIN APPC"/>
    <property type="match status" value="1"/>
</dbReference>
<feature type="transmembrane region" description="Helical" evidence="7">
    <location>
        <begin position="188"/>
        <end position="215"/>
    </location>
</feature>
<feature type="transmembrane region" description="Helical" evidence="7">
    <location>
        <begin position="136"/>
        <end position="153"/>
    </location>
</feature>
<dbReference type="Pfam" id="PF00528">
    <property type="entry name" value="BPD_transp_1"/>
    <property type="match status" value="1"/>
</dbReference>
<dbReference type="CDD" id="cd06261">
    <property type="entry name" value="TM_PBP2"/>
    <property type="match status" value="1"/>
</dbReference>
<feature type="transmembrane region" description="Helical" evidence="7">
    <location>
        <begin position="12"/>
        <end position="32"/>
    </location>
</feature>
<keyword evidence="4 7" id="KW-0812">Transmembrane</keyword>
<comment type="caution">
    <text evidence="9">The sequence shown here is derived from an EMBL/GenBank/DDBJ whole genome shotgun (WGS) entry which is preliminary data.</text>
</comment>
<dbReference type="AlphaFoldDB" id="A0AA37Q918"/>
<evidence type="ECO:0000256" key="3">
    <source>
        <dbReference type="ARBA" id="ARBA00022475"/>
    </source>
</evidence>
<evidence type="ECO:0000256" key="6">
    <source>
        <dbReference type="ARBA" id="ARBA00023136"/>
    </source>
</evidence>
<dbReference type="PROSITE" id="PS50928">
    <property type="entry name" value="ABC_TM1"/>
    <property type="match status" value="1"/>
</dbReference>
<keyword evidence="5 7" id="KW-1133">Transmembrane helix</keyword>
<dbReference type="GO" id="GO:0005886">
    <property type="term" value="C:plasma membrane"/>
    <property type="evidence" value="ECO:0007669"/>
    <property type="project" value="UniProtKB-SubCell"/>
</dbReference>
<dbReference type="EMBL" id="BRXS01000011">
    <property type="protein sequence ID" value="GLC28524.1"/>
    <property type="molecule type" value="Genomic_DNA"/>
</dbReference>
<comment type="similarity">
    <text evidence="7">Belongs to the binding-protein-dependent transport system permease family.</text>
</comment>
<feature type="transmembrane region" description="Helical" evidence="7">
    <location>
        <begin position="73"/>
        <end position="98"/>
    </location>
</feature>
<dbReference type="InterPro" id="IPR000515">
    <property type="entry name" value="MetI-like"/>
</dbReference>
<dbReference type="GO" id="GO:0055085">
    <property type="term" value="P:transmembrane transport"/>
    <property type="evidence" value="ECO:0007669"/>
    <property type="project" value="InterPro"/>
</dbReference>
<protein>
    <submittedName>
        <fullName evidence="9">Peptide ABC transporter permease</fullName>
    </submittedName>
</protein>
<dbReference type="Proteomes" id="UP001161325">
    <property type="component" value="Unassembled WGS sequence"/>
</dbReference>
<sequence>MWPLLRRDGRARIGLAVVVVLVLAAALAPLLARHDPTAIDLSRALRAPSGAHWMGTDVQGRDVWSRLVHGARVSLAVGVLSQAISLVLGVALGLVAGYYGRRVDDLVMRLADVTLAFPTLLLLIAMAAAFEPSLTTVFVTIGVVGWAGMARLVRGQVLVVRHMEYVQAERALGAGDARILVRHVLPNVIAPVVIAATLGVAGAIMAEAALSFLGLGVQPPTPSWGAMIADGRDLAQLRRAPWTSLFPGLAIGAAVLGFNLVGDALRDALDPRAVRRTEMPTDTGTPIAGRR</sequence>
<evidence type="ECO:0000313" key="9">
    <source>
        <dbReference type="EMBL" id="GLC28524.1"/>
    </source>
</evidence>
<evidence type="ECO:0000259" key="8">
    <source>
        <dbReference type="PROSITE" id="PS50928"/>
    </source>
</evidence>
<gene>
    <name evidence="9" type="ORF">rosag_50370</name>
</gene>
<accession>A0AA37Q918</accession>
<evidence type="ECO:0000256" key="2">
    <source>
        <dbReference type="ARBA" id="ARBA00022448"/>
    </source>
</evidence>
<feature type="transmembrane region" description="Helical" evidence="7">
    <location>
        <begin position="110"/>
        <end position="130"/>
    </location>
</feature>
<dbReference type="InterPro" id="IPR025966">
    <property type="entry name" value="OppC_N"/>
</dbReference>
<evidence type="ECO:0000256" key="5">
    <source>
        <dbReference type="ARBA" id="ARBA00022989"/>
    </source>
</evidence>
<dbReference type="InterPro" id="IPR035906">
    <property type="entry name" value="MetI-like_sf"/>
</dbReference>
<dbReference type="InterPro" id="IPR050366">
    <property type="entry name" value="BP-dependent_transpt_permease"/>
</dbReference>
<feature type="transmembrane region" description="Helical" evidence="7">
    <location>
        <begin position="242"/>
        <end position="262"/>
    </location>
</feature>
<evidence type="ECO:0000256" key="7">
    <source>
        <dbReference type="RuleBase" id="RU363032"/>
    </source>
</evidence>
<name>A0AA37Q918_9BACT</name>
<organism evidence="9 10">
    <name type="scientific">Roseisolibacter agri</name>
    <dbReference type="NCBI Taxonomy" id="2014610"/>
    <lineage>
        <taxon>Bacteria</taxon>
        <taxon>Pseudomonadati</taxon>
        <taxon>Gemmatimonadota</taxon>
        <taxon>Gemmatimonadia</taxon>
        <taxon>Gemmatimonadales</taxon>
        <taxon>Gemmatimonadaceae</taxon>
        <taxon>Roseisolibacter</taxon>
    </lineage>
</organism>
<keyword evidence="10" id="KW-1185">Reference proteome</keyword>
<dbReference type="SUPFAM" id="SSF161098">
    <property type="entry name" value="MetI-like"/>
    <property type="match status" value="1"/>
</dbReference>
<keyword evidence="6 7" id="KW-0472">Membrane</keyword>
<evidence type="ECO:0000256" key="1">
    <source>
        <dbReference type="ARBA" id="ARBA00004651"/>
    </source>
</evidence>
<feature type="domain" description="ABC transmembrane type-1" evidence="8">
    <location>
        <begin position="71"/>
        <end position="262"/>
    </location>
</feature>
<proteinExistence type="inferred from homology"/>
<reference evidence="9" key="1">
    <citation type="submission" date="2022-08" db="EMBL/GenBank/DDBJ databases">
        <title>Draft genome sequencing of Roseisolibacter agri AW1220.</title>
        <authorList>
            <person name="Tobiishi Y."/>
            <person name="Tonouchi A."/>
        </authorList>
    </citation>
    <scope>NUCLEOTIDE SEQUENCE</scope>
    <source>
        <strain evidence="9">AW1220</strain>
    </source>
</reference>
<dbReference type="PANTHER" id="PTHR43386:SF1">
    <property type="entry name" value="D,D-DIPEPTIDE TRANSPORT SYSTEM PERMEASE PROTEIN DDPC-RELATED"/>
    <property type="match status" value="1"/>
</dbReference>